<keyword evidence="2" id="KW-0812">Transmembrane</keyword>
<evidence type="ECO:0000256" key="2">
    <source>
        <dbReference type="SAM" id="Phobius"/>
    </source>
</evidence>
<feature type="transmembrane region" description="Helical" evidence="2">
    <location>
        <begin position="41"/>
        <end position="64"/>
    </location>
</feature>
<dbReference type="HOGENOM" id="CLU_1712388_0_0_11"/>
<gene>
    <name evidence="3" type="ORF">BN10_580017</name>
</gene>
<keyword evidence="2" id="KW-1133">Transmembrane helix</keyword>
<dbReference type="Proteomes" id="UP000013167">
    <property type="component" value="Unassembled WGS sequence"/>
</dbReference>
<feature type="compositionally biased region" description="Basic and acidic residues" evidence="1">
    <location>
        <begin position="104"/>
        <end position="117"/>
    </location>
</feature>
<feature type="region of interest" description="Disordered" evidence="1">
    <location>
        <begin position="104"/>
        <end position="153"/>
    </location>
</feature>
<dbReference type="EMBL" id="CAIZ01000128">
    <property type="protein sequence ID" value="CCH70452.1"/>
    <property type="molecule type" value="Genomic_DNA"/>
</dbReference>
<dbReference type="STRING" id="1193181.BN10_580017"/>
<name>N0E0N0_9MICO</name>
<evidence type="ECO:0008006" key="5">
    <source>
        <dbReference type="Google" id="ProtNLM"/>
    </source>
</evidence>
<accession>N0E0N0</accession>
<organism evidence="3 4">
    <name type="scientific">Phycicoccus elongatus Lp2</name>
    <dbReference type="NCBI Taxonomy" id="1193181"/>
    <lineage>
        <taxon>Bacteria</taxon>
        <taxon>Bacillati</taxon>
        <taxon>Actinomycetota</taxon>
        <taxon>Actinomycetes</taxon>
        <taxon>Micrococcales</taxon>
        <taxon>Intrasporangiaceae</taxon>
        <taxon>Phycicoccus</taxon>
    </lineage>
</organism>
<dbReference type="eggNOG" id="ENOG5031W5F">
    <property type="taxonomic scope" value="Bacteria"/>
</dbReference>
<protein>
    <recommendedName>
        <fullName evidence="5">Lipopolysaccharide assembly protein A domain-containing protein</fullName>
    </recommendedName>
</protein>
<reference evidence="3 4" key="1">
    <citation type="journal article" date="2013" name="ISME J.">
        <title>A metabolic model for members of the genus Tetrasphaera involved in enhanced biological phosphorus removal.</title>
        <authorList>
            <person name="Kristiansen R."/>
            <person name="Nguyen H.T.T."/>
            <person name="Saunders A.M."/>
            <person name="Nielsen J.L."/>
            <person name="Wimmer R."/>
            <person name="Le V.Q."/>
            <person name="McIlroy S.J."/>
            <person name="Petrovski S."/>
            <person name="Seviour R.J."/>
            <person name="Calteau A."/>
            <person name="Nielsen K.L."/>
            <person name="Nielsen P.H."/>
        </authorList>
    </citation>
    <scope>NUCLEOTIDE SEQUENCE [LARGE SCALE GENOMIC DNA]</scope>
    <source>
        <strain evidence="3 4">Lp2</strain>
    </source>
</reference>
<keyword evidence="2" id="KW-0472">Membrane</keyword>
<comment type="caution">
    <text evidence="3">The sequence shown here is derived from an EMBL/GenBank/DDBJ whole genome shotgun (WGS) entry which is preliminary data.</text>
</comment>
<dbReference type="AlphaFoldDB" id="N0E0N0"/>
<proteinExistence type="predicted"/>
<evidence type="ECO:0000313" key="3">
    <source>
        <dbReference type="EMBL" id="CCH70452.1"/>
    </source>
</evidence>
<keyword evidence="4" id="KW-1185">Reference proteome</keyword>
<dbReference type="RefSeq" id="WP_010850301.1">
    <property type="nucleotide sequence ID" value="NZ_HF570956.1"/>
</dbReference>
<evidence type="ECO:0000313" key="4">
    <source>
        <dbReference type="Proteomes" id="UP000013167"/>
    </source>
</evidence>
<sequence length="153" mass="17134">MILIGLLLILLAAAVGTLLFIGTQQITDTTDIDILGGTLGLPPLALLIAGALTISIFWLGWALLRSGIRRSSKRRARAKEQARVAEEERAARERQLQDDFATRERELAEERRRHEAETASLRQQSDERVAEQHLATETARKRAEVAERKLGDR</sequence>
<evidence type="ECO:0000256" key="1">
    <source>
        <dbReference type="SAM" id="MobiDB-lite"/>
    </source>
</evidence>
<feature type="compositionally biased region" description="Basic and acidic residues" evidence="1">
    <location>
        <begin position="138"/>
        <end position="153"/>
    </location>
</feature>